<dbReference type="GO" id="GO:0032259">
    <property type="term" value="P:methylation"/>
    <property type="evidence" value="ECO:0007669"/>
    <property type="project" value="UniProtKB-KW"/>
</dbReference>
<keyword evidence="1 5" id="KW-0489">Methyltransferase</keyword>
<dbReference type="SUPFAM" id="SSF53335">
    <property type="entry name" value="S-adenosyl-L-methionine-dependent methyltransferases"/>
    <property type="match status" value="1"/>
</dbReference>
<evidence type="ECO:0000313" key="6">
    <source>
        <dbReference type="Proteomes" id="UP000316612"/>
    </source>
</evidence>
<reference evidence="5 6" key="1">
    <citation type="submission" date="2019-06" db="EMBL/GenBank/DDBJ databases">
        <title>Whole genome shotgun sequence of Glutamicibacter uratoxydans NBRC 15515.</title>
        <authorList>
            <person name="Hosoyama A."/>
            <person name="Uohara A."/>
            <person name="Ohji S."/>
            <person name="Ichikawa N."/>
        </authorList>
    </citation>
    <scope>NUCLEOTIDE SEQUENCE [LARGE SCALE GENOMIC DNA]</scope>
    <source>
        <strain evidence="5 6">NBRC 15515</strain>
    </source>
</reference>
<evidence type="ECO:0000256" key="1">
    <source>
        <dbReference type="ARBA" id="ARBA00022603"/>
    </source>
</evidence>
<evidence type="ECO:0000259" key="4">
    <source>
        <dbReference type="Pfam" id="PF13649"/>
    </source>
</evidence>
<keyword evidence="6" id="KW-1185">Reference proteome</keyword>
<sequence>MNGPTENKWLAAVRENPQHSQKFAQRWHALQADGVDIYGEARMADAMVERRSRILDAGCGSGRIGGWLARQGHAVVGVDIDAHLIDVARDDYPEAQWVVGSLADFELPSADSTEQKEFDLVISAGNVLTFLSLSERVPSLARLRDVLAPQGRLVVGFGAERDYDFEQFRLDARSVGLAIDNEYSTWQMNAPSEEFLVAVLSRG</sequence>
<dbReference type="Pfam" id="PF13649">
    <property type="entry name" value="Methyltransf_25"/>
    <property type="match status" value="1"/>
</dbReference>
<evidence type="ECO:0000256" key="2">
    <source>
        <dbReference type="ARBA" id="ARBA00022679"/>
    </source>
</evidence>
<dbReference type="Gene3D" id="3.40.50.150">
    <property type="entry name" value="Vaccinia Virus protein VP39"/>
    <property type="match status" value="1"/>
</dbReference>
<dbReference type="InterPro" id="IPR041698">
    <property type="entry name" value="Methyltransf_25"/>
</dbReference>
<dbReference type="EMBL" id="BJNY01000001">
    <property type="protein sequence ID" value="GED04822.1"/>
    <property type="molecule type" value="Genomic_DNA"/>
</dbReference>
<organism evidence="5 6">
    <name type="scientific">Glutamicibacter uratoxydans</name>
    <name type="common">Arthrobacter uratoxydans</name>
    <dbReference type="NCBI Taxonomy" id="43667"/>
    <lineage>
        <taxon>Bacteria</taxon>
        <taxon>Bacillati</taxon>
        <taxon>Actinomycetota</taxon>
        <taxon>Actinomycetes</taxon>
        <taxon>Micrococcales</taxon>
        <taxon>Micrococcaceae</taxon>
        <taxon>Glutamicibacter</taxon>
    </lineage>
</organism>
<dbReference type="AlphaFoldDB" id="A0A4Y4DHW9"/>
<feature type="domain" description="Methyltransferase" evidence="4">
    <location>
        <begin position="54"/>
        <end position="151"/>
    </location>
</feature>
<dbReference type="PANTHER" id="PTHR43464:SF19">
    <property type="entry name" value="UBIQUINONE BIOSYNTHESIS O-METHYLTRANSFERASE, MITOCHONDRIAL"/>
    <property type="match status" value="1"/>
</dbReference>
<evidence type="ECO:0000256" key="3">
    <source>
        <dbReference type="ARBA" id="ARBA00022691"/>
    </source>
</evidence>
<protein>
    <submittedName>
        <fullName evidence="5">SAM-dependent methyltransferase</fullName>
    </submittedName>
</protein>
<keyword evidence="3" id="KW-0949">S-adenosyl-L-methionine</keyword>
<accession>A0A4Y4DHW9</accession>
<dbReference type="Proteomes" id="UP000316612">
    <property type="component" value="Unassembled WGS sequence"/>
</dbReference>
<dbReference type="OrthoDB" id="7062303at2"/>
<dbReference type="GO" id="GO:0008168">
    <property type="term" value="F:methyltransferase activity"/>
    <property type="evidence" value="ECO:0007669"/>
    <property type="project" value="UniProtKB-KW"/>
</dbReference>
<name>A0A4Y4DHW9_GLUUR</name>
<dbReference type="CDD" id="cd02440">
    <property type="entry name" value="AdoMet_MTases"/>
    <property type="match status" value="1"/>
</dbReference>
<dbReference type="PANTHER" id="PTHR43464">
    <property type="entry name" value="METHYLTRANSFERASE"/>
    <property type="match status" value="1"/>
</dbReference>
<dbReference type="InterPro" id="IPR029063">
    <property type="entry name" value="SAM-dependent_MTases_sf"/>
</dbReference>
<proteinExistence type="predicted"/>
<keyword evidence="2 5" id="KW-0808">Transferase</keyword>
<evidence type="ECO:0000313" key="5">
    <source>
        <dbReference type="EMBL" id="GED04822.1"/>
    </source>
</evidence>
<comment type="caution">
    <text evidence="5">The sequence shown here is derived from an EMBL/GenBank/DDBJ whole genome shotgun (WGS) entry which is preliminary data.</text>
</comment>
<gene>
    <name evidence="5" type="ORF">AUR04nite_03540</name>
</gene>
<dbReference type="RefSeq" id="WP_141361314.1">
    <property type="nucleotide sequence ID" value="NZ_BAAAJL010000007.1"/>
</dbReference>